<gene>
    <name evidence="1" type="ORF">K435DRAFT_812661</name>
</gene>
<name>A0A4S8KPH4_DENBC</name>
<dbReference type="Proteomes" id="UP000297245">
    <property type="component" value="Unassembled WGS sequence"/>
</dbReference>
<dbReference type="AlphaFoldDB" id="A0A4S8KPH4"/>
<evidence type="ECO:0000313" key="1">
    <source>
        <dbReference type="EMBL" id="THU77208.1"/>
    </source>
</evidence>
<protein>
    <submittedName>
        <fullName evidence="1">Uncharacterized protein</fullName>
    </submittedName>
</protein>
<dbReference type="EMBL" id="ML180513">
    <property type="protein sequence ID" value="THU77208.1"/>
    <property type="molecule type" value="Genomic_DNA"/>
</dbReference>
<keyword evidence="2" id="KW-1185">Reference proteome</keyword>
<reference evidence="1 2" key="1">
    <citation type="journal article" date="2019" name="Nat. Ecol. Evol.">
        <title>Megaphylogeny resolves global patterns of mushroom evolution.</title>
        <authorList>
            <person name="Varga T."/>
            <person name="Krizsan K."/>
            <person name="Foldi C."/>
            <person name="Dima B."/>
            <person name="Sanchez-Garcia M."/>
            <person name="Sanchez-Ramirez S."/>
            <person name="Szollosi G.J."/>
            <person name="Szarkandi J.G."/>
            <person name="Papp V."/>
            <person name="Albert L."/>
            <person name="Andreopoulos W."/>
            <person name="Angelini C."/>
            <person name="Antonin V."/>
            <person name="Barry K.W."/>
            <person name="Bougher N.L."/>
            <person name="Buchanan P."/>
            <person name="Buyck B."/>
            <person name="Bense V."/>
            <person name="Catcheside P."/>
            <person name="Chovatia M."/>
            <person name="Cooper J."/>
            <person name="Damon W."/>
            <person name="Desjardin D."/>
            <person name="Finy P."/>
            <person name="Geml J."/>
            <person name="Haridas S."/>
            <person name="Hughes K."/>
            <person name="Justo A."/>
            <person name="Karasinski D."/>
            <person name="Kautmanova I."/>
            <person name="Kiss B."/>
            <person name="Kocsube S."/>
            <person name="Kotiranta H."/>
            <person name="LaButti K.M."/>
            <person name="Lechner B.E."/>
            <person name="Liimatainen K."/>
            <person name="Lipzen A."/>
            <person name="Lukacs Z."/>
            <person name="Mihaltcheva S."/>
            <person name="Morgado L.N."/>
            <person name="Niskanen T."/>
            <person name="Noordeloos M.E."/>
            <person name="Ohm R.A."/>
            <person name="Ortiz-Santana B."/>
            <person name="Ovrebo C."/>
            <person name="Racz N."/>
            <person name="Riley R."/>
            <person name="Savchenko A."/>
            <person name="Shiryaev A."/>
            <person name="Soop K."/>
            <person name="Spirin V."/>
            <person name="Szebenyi C."/>
            <person name="Tomsovsky M."/>
            <person name="Tulloss R.E."/>
            <person name="Uehling J."/>
            <person name="Grigoriev I.V."/>
            <person name="Vagvolgyi C."/>
            <person name="Papp T."/>
            <person name="Martin F.M."/>
            <person name="Miettinen O."/>
            <person name="Hibbett D.S."/>
            <person name="Nagy L.G."/>
        </authorList>
    </citation>
    <scope>NUCLEOTIDE SEQUENCE [LARGE SCALE GENOMIC DNA]</scope>
    <source>
        <strain evidence="1 2">CBS 962.96</strain>
    </source>
</reference>
<accession>A0A4S8KPH4</accession>
<organism evidence="1 2">
    <name type="scientific">Dendrothele bispora (strain CBS 962.96)</name>
    <dbReference type="NCBI Taxonomy" id="1314807"/>
    <lineage>
        <taxon>Eukaryota</taxon>
        <taxon>Fungi</taxon>
        <taxon>Dikarya</taxon>
        <taxon>Basidiomycota</taxon>
        <taxon>Agaricomycotina</taxon>
        <taxon>Agaricomycetes</taxon>
        <taxon>Agaricomycetidae</taxon>
        <taxon>Agaricales</taxon>
        <taxon>Agaricales incertae sedis</taxon>
        <taxon>Dendrothele</taxon>
    </lineage>
</organism>
<sequence>MTTWNSLPYELKKEIIGCMVHSTLPSACLALGPECLADCQSLLFARVYIDNSLTLELIGRSYAGNELLQLHLCATLLRQFNGDLVLARITEVFQGSFQLTHFTVSSYFLGLGTAENVRRGYEHALWRMMKHVGLLLKPSHVVIERCVFHPAQLYHLFGALPVQLQYLAVCDTRDQPLLTDFPITNSTPLCIDTLVLDHTTSSILDFLTLHTRHGSLGTVHLSRCLPRVTETSFSFGVTRLWEDGNGPRNVAWWLPALEVKWAVEDLKCQSDNLAEHLESLILMVEGERKSWAFVWSRNCMNWEVFEVKTMRRLEMECSVGLCDWDKLSHMLDVTQ</sequence>
<evidence type="ECO:0000313" key="2">
    <source>
        <dbReference type="Proteomes" id="UP000297245"/>
    </source>
</evidence>
<proteinExistence type="predicted"/>